<keyword evidence="3" id="KW-1185">Reference proteome</keyword>
<gene>
    <name evidence="2" type="ORF">M0811_10034</name>
</gene>
<dbReference type="PANTHER" id="PTHR13304:SF0">
    <property type="entry name" value="GLYCOSYLPHOSPHATIDYLINOSITOL ANCHOR ATTACHMENT 1 PROTEIN"/>
    <property type="match status" value="1"/>
</dbReference>
<proteinExistence type="predicted"/>
<keyword evidence="1" id="KW-0472">Membrane</keyword>
<dbReference type="OMA" id="MYAGIVH"/>
<keyword evidence="1" id="KW-1133">Transmembrane helix</keyword>
<comment type="caution">
    <text evidence="2">The sequence shown here is derived from an EMBL/GenBank/DDBJ whole genome shotgun (WGS) entry which is preliminary data.</text>
</comment>
<sequence>MRFIVNGTISPKLTEFFKKKILPFSTIICIILFSTTIILATRSPKLARKTYISEQGLTIRNSKAEYSRQELQTAFLIQEQFKSLKNNKEFHDWFFSLLQKFSDDFFVHKFYANNTWQYNYCGIIRASKSPGIESVVFSSNYFLPLSQKVLSNDFDGFSIGLAFSLMDFFQYAKWKSKDIIFLFTNGESFKGVQEWLKEYHNPQEKNNNNFKRAGVIHAGIHLEMNNPIITEITLKIEGINGQLPNLDLINTITREIPYFPISLDEFSSETQKSKLNFIFNYLKSKNLQYFTNMIKNQALSIPTGVHSFFQSYKIDCVTIQTNSNPKNPNNLNPTSLIRFIGGIEVVFRDLSNLIEHLHQSFFYYLLIDPIVYIPIGDYSLSFLFSLLAIVIRMLDFYLNFGFGSSNHIIFILFTNVFSHLFGFASYLMAILFRNSQNWLVFHFGFTFITELIIFPIFRWIFLSKNSGKKNGINIWSGQYTYSGIIILSSLTFVAISNISLALIFSFFLVPIVLFIRFSQTKKFWNFLQSIFLLIFSPYSFVLLYCFLFQKNLFSVIDLLVDSHVLFGSLIFPFLIIIWIPISQTFIRILIQEK</sequence>
<dbReference type="InterPro" id="IPR007246">
    <property type="entry name" value="Gaa1"/>
</dbReference>
<dbReference type="EMBL" id="JAPDFW010000086">
    <property type="protein sequence ID" value="KAJ5071625.1"/>
    <property type="molecule type" value="Genomic_DNA"/>
</dbReference>
<dbReference type="Proteomes" id="UP001149090">
    <property type="component" value="Unassembled WGS sequence"/>
</dbReference>
<feature type="transmembrane region" description="Helical" evidence="1">
    <location>
        <begin position="439"/>
        <end position="461"/>
    </location>
</feature>
<name>A0A9Q0LGV6_ANAIG</name>
<feature type="transmembrane region" description="Helical" evidence="1">
    <location>
        <begin position="569"/>
        <end position="590"/>
    </location>
</feature>
<reference evidence="2" key="1">
    <citation type="submission" date="2022-10" db="EMBL/GenBank/DDBJ databases">
        <title>Novel sulphate-reducing endosymbionts in the free-living metamonad Anaeramoeba.</title>
        <authorList>
            <person name="Jerlstrom-Hultqvist J."/>
            <person name="Cepicka I."/>
            <person name="Gallot-Lavallee L."/>
            <person name="Salas-Leiva D."/>
            <person name="Curtis B.A."/>
            <person name="Zahonova K."/>
            <person name="Pipaliya S."/>
            <person name="Dacks J."/>
            <person name="Roger A.J."/>
        </authorList>
    </citation>
    <scope>NUCLEOTIDE SEQUENCE</scope>
    <source>
        <strain evidence="2">BMAN</strain>
    </source>
</reference>
<dbReference type="Pfam" id="PF04114">
    <property type="entry name" value="Gaa1"/>
    <property type="match status" value="1"/>
</dbReference>
<dbReference type="PANTHER" id="PTHR13304">
    <property type="entry name" value="GLYCOSYLPHOSPHATIDYLINOSITOL ANCHOR ATTACHMENT 1 PROTEIN"/>
    <property type="match status" value="1"/>
</dbReference>
<keyword evidence="1" id="KW-0812">Transmembrane</keyword>
<protein>
    <submittedName>
        <fullName evidence="2">Glycosylphosphatidylinositol anchor attachment 1 protein</fullName>
    </submittedName>
</protein>
<evidence type="ECO:0000256" key="1">
    <source>
        <dbReference type="SAM" id="Phobius"/>
    </source>
</evidence>
<dbReference type="GO" id="GO:0016255">
    <property type="term" value="P:attachment of GPI anchor to protein"/>
    <property type="evidence" value="ECO:0007669"/>
    <property type="project" value="TreeGrafter"/>
</dbReference>
<feature type="transmembrane region" description="Helical" evidence="1">
    <location>
        <begin position="21"/>
        <end position="40"/>
    </location>
</feature>
<dbReference type="OrthoDB" id="445301at2759"/>
<organism evidence="2 3">
    <name type="scientific">Anaeramoeba ignava</name>
    <name type="common">Anaerobic marine amoeba</name>
    <dbReference type="NCBI Taxonomy" id="1746090"/>
    <lineage>
        <taxon>Eukaryota</taxon>
        <taxon>Metamonada</taxon>
        <taxon>Anaeramoebidae</taxon>
        <taxon>Anaeramoeba</taxon>
    </lineage>
</organism>
<accession>A0A9Q0LGV6</accession>
<dbReference type="GO" id="GO:0042765">
    <property type="term" value="C:GPI-anchor transamidase complex"/>
    <property type="evidence" value="ECO:0007669"/>
    <property type="project" value="InterPro"/>
</dbReference>
<evidence type="ECO:0000313" key="3">
    <source>
        <dbReference type="Proteomes" id="UP001149090"/>
    </source>
</evidence>
<evidence type="ECO:0000313" key="2">
    <source>
        <dbReference type="EMBL" id="KAJ5071625.1"/>
    </source>
</evidence>
<feature type="transmembrane region" description="Helical" evidence="1">
    <location>
        <begin position="526"/>
        <end position="549"/>
    </location>
</feature>
<feature type="transmembrane region" description="Helical" evidence="1">
    <location>
        <begin position="408"/>
        <end position="432"/>
    </location>
</feature>
<dbReference type="AlphaFoldDB" id="A0A9Q0LGV6"/>
<feature type="transmembrane region" description="Helical" evidence="1">
    <location>
        <begin position="481"/>
        <end position="514"/>
    </location>
</feature>